<protein>
    <submittedName>
        <fullName evidence="1">Uncharacterized protein</fullName>
    </submittedName>
</protein>
<evidence type="ECO:0000313" key="1">
    <source>
        <dbReference type="EMBL" id="JAD98019.1"/>
    </source>
</evidence>
<sequence>MHICAYFKGEANILDYNLRIEGLLANFKHPWKILNFPSTQFKLQPMYYLYRFKRGLLFVTTMAHIIFV</sequence>
<reference evidence="1" key="2">
    <citation type="journal article" date="2015" name="Data Brief">
        <title>Shoot transcriptome of the giant reed, Arundo donax.</title>
        <authorList>
            <person name="Barrero R.A."/>
            <person name="Guerrero F.D."/>
            <person name="Moolhuijzen P."/>
            <person name="Goolsby J.A."/>
            <person name="Tidwell J."/>
            <person name="Bellgard S.E."/>
            <person name="Bellgard M.I."/>
        </authorList>
    </citation>
    <scope>NUCLEOTIDE SEQUENCE</scope>
    <source>
        <tissue evidence="1">Shoot tissue taken approximately 20 cm above the soil surface</tissue>
    </source>
</reference>
<dbReference type="EMBL" id="GBRH01199876">
    <property type="protein sequence ID" value="JAD98019.1"/>
    <property type="molecule type" value="Transcribed_RNA"/>
</dbReference>
<accession>A0A0A9EB98</accession>
<reference evidence="1" key="1">
    <citation type="submission" date="2014-09" db="EMBL/GenBank/DDBJ databases">
        <authorList>
            <person name="Magalhaes I.L.F."/>
            <person name="Oliveira U."/>
            <person name="Santos F.R."/>
            <person name="Vidigal T.H.D.A."/>
            <person name="Brescovit A.D."/>
            <person name="Santos A.J."/>
        </authorList>
    </citation>
    <scope>NUCLEOTIDE SEQUENCE</scope>
    <source>
        <tissue evidence="1">Shoot tissue taken approximately 20 cm above the soil surface</tissue>
    </source>
</reference>
<proteinExistence type="predicted"/>
<name>A0A0A9EB98_ARUDO</name>
<organism evidence="1">
    <name type="scientific">Arundo donax</name>
    <name type="common">Giant reed</name>
    <name type="synonym">Donax arundinaceus</name>
    <dbReference type="NCBI Taxonomy" id="35708"/>
    <lineage>
        <taxon>Eukaryota</taxon>
        <taxon>Viridiplantae</taxon>
        <taxon>Streptophyta</taxon>
        <taxon>Embryophyta</taxon>
        <taxon>Tracheophyta</taxon>
        <taxon>Spermatophyta</taxon>
        <taxon>Magnoliopsida</taxon>
        <taxon>Liliopsida</taxon>
        <taxon>Poales</taxon>
        <taxon>Poaceae</taxon>
        <taxon>PACMAD clade</taxon>
        <taxon>Arundinoideae</taxon>
        <taxon>Arundineae</taxon>
        <taxon>Arundo</taxon>
    </lineage>
</organism>
<dbReference type="AlphaFoldDB" id="A0A0A9EB98"/>